<organism evidence="1">
    <name type="scientific">viral metagenome</name>
    <dbReference type="NCBI Taxonomy" id="1070528"/>
    <lineage>
        <taxon>unclassified sequences</taxon>
        <taxon>metagenomes</taxon>
        <taxon>organismal metagenomes</taxon>
    </lineage>
</organism>
<evidence type="ECO:0000313" key="1">
    <source>
        <dbReference type="EMBL" id="QHT91692.1"/>
    </source>
</evidence>
<name>A0A6C0IFJ4_9ZZZZ</name>
<sequence length="126" mass="14751">MPFHYTKIDDITFNGSPLYFRTPINNNMTRATIFSDKYIYFHTPSILHNNASDIKCLGKFVKMNIRNKNNSDDFIQFYEFESGTVDCNKNGKTDGELYLIGIPDSGENMIQLDHILYRDWPVFYTI</sequence>
<dbReference type="AlphaFoldDB" id="A0A6C0IFJ4"/>
<accession>A0A6C0IFJ4</accession>
<reference evidence="1" key="1">
    <citation type="journal article" date="2020" name="Nature">
        <title>Giant virus diversity and host interactions through global metagenomics.</title>
        <authorList>
            <person name="Schulz F."/>
            <person name="Roux S."/>
            <person name="Paez-Espino D."/>
            <person name="Jungbluth S."/>
            <person name="Walsh D.A."/>
            <person name="Denef V.J."/>
            <person name="McMahon K.D."/>
            <person name="Konstantinidis K.T."/>
            <person name="Eloe-Fadrosh E.A."/>
            <person name="Kyrpides N.C."/>
            <person name="Woyke T."/>
        </authorList>
    </citation>
    <scope>NUCLEOTIDE SEQUENCE</scope>
    <source>
        <strain evidence="1">GVMAG-M-3300023184-86</strain>
    </source>
</reference>
<dbReference type="EMBL" id="MN740167">
    <property type="protein sequence ID" value="QHT91692.1"/>
    <property type="molecule type" value="Genomic_DNA"/>
</dbReference>
<proteinExistence type="predicted"/>
<protein>
    <submittedName>
        <fullName evidence="1">Uncharacterized protein</fullName>
    </submittedName>
</protein>